<dbReference type="InterPro" id="IPR001375">
    <property type="entry name" value="Peptidase_S9_cat"/>
</dbReference>
<dbReference type="PANTHER" id="PTHR11757:SF19">
    <property type="entry name" value="PROLYL ENDOPEPTIDASE-LIKE"/>
    <property type="match status" value="1"/>
</dbReference>
<gene>
    <name evidence="8" type="ORF">NVS89_03860</name>
</gene>
<protein>
    <submittedName>
        <fullName evidence="8">S9 family peptidase</fullName>
    </submittedName>
</protein>
<dbReference type="GO" id="GO:0006508">
    <property type="term" value="P:proteolysis"/>
    <property type="evidence" value="ECO:0007669"/>
    <property type="project" value="UniProtKB-KW"/>
</dbReference>
<dbReference type="InterPro" id="IPR051543">
    <property type="entry name" value="Serine_Peptidase_S9A"/>
</dbReference>
<dbReference type="AlphaFoldDB" id="A0A9X2PDY5"/>
<proteinExistence type="inferred from homology"/>
<dbReference type="Pfam" id="PF02897">
    <property type="entry name" value="Peptidase_S9_N"/>
    <property type="match status" value="1"/>
</dbReference>
<reference evidence="8" key="1">
    <citation type="submission" date="2022-08" db="EMBL/GenBank/DDBJ databases">
        <authorList>
            <person name="Li F."/>
        </authorList>
    </citation>
    <scope>NUCLEOTIDE SEQUENCE</scope>
    <source>
        <strain evidence="8">MQZ15Z-1</strain>
    </source>
</reference>
<dbReference type="Gene3D" id="2.130.10.120">
    <property type="entry name" value="Prolyl oligopeptidase, N-terminal domain"/>
    <property type="match status" value="1"/>
</dbReference>
<dbReference type="SUPFAM" id="SSF50993">
    <property type="entry name" value="Peptidase/esterase 'gauge' domain"/>
    <property type="match status" value="1"/>
</dbReference>
<sequence length="711" mass="78141">MSHLTDGVASDPADGTARAHPPLIRSFHGETLVDPYAWLRADNWREVMRDPAVLAPDIRAWLEAENAAAEAWLAPHAELRRELVREMRARIKEDDSSVPATDGPFAYFTRFREGGQHPLICRRPAGAIAGETVLLDGDALAAGKAYFQFGDARQSPDHALFAWTADEAGSEYYTLRVRDIAAGTDLPDVIAETTGDVLWSADGTYLFYVRRDPEHRPSFVYRHRLGTAPSSDELVYEEPDKGFFVSLGRTQSGRFGLVSCGDHDTSEVWLIDLEAPLAPFVRVEPREPGLRYGVEHHPALDGVDSLVIETNADGAEDFKIVTAPLAAPGRANWRDLVAHRPGRLILSHSAFRDHLVRLEREDGLPRIVVREIAGGAEHAIAFAEEAYSLGFDPGYGFDKTEIRFTYSSMTTPAEVWDYDMASRARELRKRQEVPSGHEPGNYVTRRLMAPSGDGELIPVSLLFAKDTPLDGTAPCLLYGYGAYGISIPAGFSTSRLSLVDRGFVYAIAHIRGGTEKGWRWYREGKLAKKTNSFKDFIAVAEHLAGERVAAPDRIVAHGGSAGGMLMGAVANMRPDLFAGIVAEVPFVDVLNTMLDDTLPLTPPEWPEWGNPILDPEAFATIRAYSPYDNVAAKDYPAIFALAGLTDPRVTYWEPAKWVAKLRATKTDPHPLILRTNMDAGHGGASGRFDRLDETAMAYAFALAIARVTGTM</sequence>
<evidence type="ECO:0000313" key="9">
    <source>
        <dbReference type="Proteomes" id="UP001151088"/>
    </source>
</evidence>
<name>A0A9X2PDY5_9HYPH</name>
<dbReference type="InterPro" id="IPR002470">
    <property type="entry name" value="Peptidase_S9A"/>
</dbReference>
<dbReference type="PRINTS" id="PR00862">
    <property type="entry name" value="PROLIGOPTASE"/>
</dbReference>
<evidence type="ECO:0000256" key="3">
    <source>
        <dbReference type="ARBA" id="ARBA00022801"/>
    </source>
</evidence>
<evidence type="ECO:0000256" key="1">
    <source>
        <dbReference type="ARBA" id="ARBA00005228"/>
    </source>
</evidence>
<evidence type="ECO:0000256" key="2">
    <source>
        <dbReference type="ARBA" id="ARBA00022670"/>
    </source>
</evidence>
<comment type="caution">
    <text evidence="8">The sequence shown here is derived from an EMBL/GenBank/DDBJ whole genome shotgun (WGS) entry which is preliminary data.</text>
</comment>
<dbReference type="RefSeq" id="WP_258731164.1">
    <property type="nucleotide sequence ID" value="NZ_JANTHZ010000001.1"/>
</dbReference>
<keyword evidence="9" id="KW-1185">Reference proteome</keyword>
<dbReference type="Proteomes" id="UP001151088">
    <property type="component" value="Unassembled WGS sequence"/>
</dbReference>
<keyword evidence="3" id="KW-0378">Hydrolase</keyword>
<dbReference type="InterPro" id="IPR029058">
    <property type="entry name" value="AB_hydrolase_fold"/>
</dbReference>
<dbReference type="EMBL" id="JANTHZ010000001">
    <property type="protein sequence ID" value="MCS0494220.1"/>
    <property type="molecule type" value="Genomic_DNA"/>
</dbReference>
<feature type="region of interest" description="Disordered" evidence="5">
    <location>
        <begin position="1"/>
        <end position="21"/>
    </location>
</feature>
<dbReference type="GO" id="GO:0004252">
    <property type="term" value="F:serine-type endopeptidase activity"/>
    <property type="evidence" value="ECO:0007669"/>
    <property type="project" value="InterPro"/>
</dbReference>
<keyword evidence="2" id="KW-0645">Protease</keyword>
<evidence type="ECO:0000259" key="6">
    <source>
        <dbReference type="Pfam" id="PF00326"/>
    </source>
</evidence>
<evidence type="ECO:0000259" key="7">
    <source>
        <dbReference type="Pfam" id="PF02897"/>
    </source>
</evidence>
<feature type="domain" description="Peptidase S9A N-terminal" evidence="7">
    <location>
        <begin position="22"/>
        <end position="430"/>
    </location>
</feature>
<accession>A0A9X2PDY5</accession>
<dbReference type="Pfam" id="PF00326">
    <property type="entry name" value="Peptidase_S9"/>
    <property type="match status" value="1"/>
</dbReference>
<keyword evidence="4" id="KW-0720">Serine protease</keyword>
<evidence type="ECO:0000313" key="8">
    <source>
        <dbReference type="EMBL" id="MCS0494220.1"/>
    </source>
</evidence>
<dbReference type="PANTHER" id="PTHR11757">
    <property type="entry name" value="PROTEASE FAMILY S9A OLIGOPEPTIDASE"/>
    <property type="match status" value="1"/>
</dbReference>
<comment type="similarity">
    <text evidence="1">Belongs to the peptidase S9A family.</text>
</comment>
<evidence type="ECO:0000256" key="4">
    <source>
        <dbReference type="ARBA" id="ARBA00022825"/>
    </source>
</evidence>
<dbReference type="Gene3D" id="3.40.50.1820">
    <property type="entry name" value="alpha/beta hydrolase"/>
    <property type="match status" value="1"/>
</dbReference>
<feature type="domain" description="Peptidase S9 prolyl oligopeptidase catalytic" evidence="6">
    <location>
        <begin position="491"/>
        <end position="703"/>
    </location>
</feature>
<dbReference type="SUPFAM" id="SSF53474">
    <property type="entry name" value="alpha/beta-Hydrolases"/>
    <property type="match status" value="1"/>
</dbReference>
<dbReference type="InterPro" id="IPR023302">
    <property type="entry name" value="Pept_S9A_N"/>
</dbReference>
<organism evidence="8 9">
    <name type="scientific">Ancylobacter mangrovi</name>
    <dbReference type="NCBI Taxonomy" id="2972472"/>
    <lineage>
        <taxon>Bacteria</taxon>
        <taxon>Pseudomonadati</taxon>
        <taxon>Pseudomonadota</taxon>
        <taxon>Alphaproteobacteria</taxon>
        <taxon>Hyphomicrobiales</taxon>
        <taxon>Xanthobacteraceae</taxon>
        <taxon>Ancylobacter</taxon>
    </lineage>
</organism>
<evidence type="ECO:0000256" key="5">
    <source>
        <dbReference type="SAM" id="MobiDB-lite"/>
    </source>
</evidence>